<evidence type="ECO:0000313" key="1">
    <source>
        <dbReference type="EMBL" id="KNE00283.1"/>
    </source>
</evidence>
<gene>
    <name evidence="1" type="ORF">QG37_02829</name>
</gene>
<dbReference type="VEuPathDB" id="FungiDB:QG37_02829"/>
<dbReference type="AlphaFoldDB" id="A0A0L0P1L3"/>
<dbReference type="Proteomes" id="UP000037122">
    <property type="component" value="Unassembled WGS sequence"/>
</dbReference>
<sequence>MTRVEDLKQWSTYFSQPFLVHSFKGANGKSMKDAASMLIFEWLKTV</sequence>
<proteinExistence type="predicted"/>
<reference evidence="2" key="1">
    <citation type="journal article" date="2015" name="BMC Genomics">
        <title>Draft genome of a commonly misdiagnosed multidrug resistant pathogen Candida auris.</title>
        <authorList>
            <person name="Chatterjee S."/>
            <person name="Alampalli S.V."/>
            <person name="Nageshan R.K."/>
            <person name="Chettiar S.T."/>
            <person name="Joshi S."/>
            <person name="Tatu U.S."/>
        </authorList>
    </citation>
    <scope>NUCLEOTIDE SEQUENCE [LARGE SCALE GENOMIC DNA]</scope>
    <source>
        <strain evidence="2">6684</strain>
    </source>
</reference>
<protein>
    <submittedName>
        <fullName evidence="1">Uncharacterized protein</fullName>
    </submittedName>
</protein>
<name>A0A0L0P1L3_CANAR</name>
<dbReference type="EMBL" id="LGST01000019">
    <property type="protein sequence ID" value="KNE00283.1"/>
    <property type="molecule type" value="Genomic_DNA"/>
</dbReference>
<evidence type="ECO:0000313" key="2">
    <source>
        <dbReference type="Proteomes" id="UP000037122"/>
    </source>
</evidence>
<comment type="caution">
    <text evidence="1">The sequence shown here is derived from an EMBL/GenBank/DDBJ whole genome shotgun (WGS) entry which is preliminary data.</text>
</comment>
<organism evidence="1 2">
    <name type="scientific">Candidozyma auris</name>
    <name type="common">Yeast</name>
    <name type="synonym">Candida auris</name>
    <dbReference type="NCBI Taxonomy" id="498019"/>
    <lineage>
        <taxon>Eukaryota</taxon>
        <taxon>Fungi</taxon>
        <taxon>Dikarya</taxon>
        <taxon>Ascomycota</taxon>
        <taxon>Saccharomycotina</taxon>
        <taxon>Pichiomycetes</taxon>
        <taxon>Metschnikowiaceae</taxon>
        <taxon>Candidozyma</taxon>
    </lineage>
</organism>
<accession>A0A0L0P1L3</accession>